<evidence type="ECO:0000313" key="2">
    <source>
        <dbReference type="Proteomes" id="UP000198901"/>
    </source>
</evidence>
<gene>
    <name evidence="1" type="ORF">SAMN04488090_3093</name>
</gene>
<dbReference type="PANTHER" id="PTHR36452:SF1">
    <property type="entry name" value="DUF2461 DOMAIN-CONTAINING PROTEIN"/>
    <property type="match status" value="1"/>
</dbReference>
<accession>A0A1G9RXN0</accession>
<evidence type="ECO:0000313" key="1">
    <source>
        <dbReference type="EMBL" id="SDM27986.1"/>
    </source>
</evidence>
<dbReference type="RefSeq" id="WP_176785568.1">
    <property type="nucleotide sequence ID" value="NZ_FNGS01000005.1"/>
</dbReference>
<dbReference type="STRING" id="563176.SAMN04488090_3093"/>
<dbReference type="Proteomes" id="UP000198901">
    <property type="component" value="Unassembled WGS sequence"/>
</dbReference>
<dbReference type="Pfam" id="PF09365">
    <property type="entry name" value="DUF2461"/>
    <property type="match status" value="1"/>
</dbReference>
<dbReference type="InterPro" id="IPR012808">
    <property type="entry name" value="CHP02453"/>
</dbReference>
<protein>
    <submittedName>
        <fullName evidence="1">TIGR02453 family protein</fullName>
    </submittedName>
</protein>
<name>A0A1G9RXN0_9BACT</name>
<dbReference type="PANTHER" id="PTHR36452">
    <property type="entry name" value="CHROMOSOME 12, WHOLE GENOME SHOTGUN SEQUENCE"/>
    <property type="match status" value="1"/>
</dbReference>
<keyword evidence="2" id="KW-1185">Reference proteome</keyword>
<dbReference type="EMBL" id="FNGS01000005">
    <property type="protein sequence ID" value="SDM27986.1"/>
    <property type="molecule type" value="Genomic_DNA"/>
</dbReference>
<dbReference type="PIRSF" id="PIRSF028451">
    <property type="entry name" value="UCP028451"/>
    <property type="match status" value="1"/>
</dbReference>
<sequence>MPQIPPSTLRFLQELGQNNTREWFQANKKRWEGVKTNFEETIADLIKRIGQFENLDGVRVQDCNYRIARDIRFSPDKSPYKTWLSASFGEGGRKGGKMDYYLHIQPGDESFIGGGMYEALPVQLAKFRQEIDYNPGEIKGIIYDPVFKEHFGEPYGNSLKTAPKGYAKDHPDIDLLRRTQLFFYRKYTDKEVTSPEFAEKIEHSCRILKPYLDFLNLIFEEPKDEV</sequence>
<dbReference type="AlphaFoldDB" id="A0A1G9RXN0"/>
<dbReference type="NCBIfam" id="TIGR02453">
    <property type="entry name" value="TIGR02453 family protein"/>
    <property type="match status" value="1"/>
</dbReference>
<dbReference type="InterPro" id="IPR015996">
    <property type="entry name" value="UCP028451"/>
</dbReference>
<reference evidence="1 2" key="1">
    <citation type="submission" date="2016-10" db="EMBL/GenBank/DDBJ databases">
        <authorList>
            <person name="de Groot N.N."/>
        </authorList>
    </citation>
    <scope>NUCLEOTIDE SEQUENCE [LARGE SCALE GENOMIC DNA]</scope>
    <source>
        <strain evidence="1 2">DSM 21668</strain>
    </source>
</reference>
<proteinExistence type="predicted"/>
<organism evidence="1 2">
    <name type="scientific">Siphonobacter aquaeclarae</name>
    <dbReference type="NCBI Taxonomy" id="563176"/>
    <lineage>
        <taxon>Bacteria</taxon>
        <taxon>Pseudomonadati</taxon>
        <taxon>Bacteroidota</taxon>
        <taxon>Cytophagia</taxon>
        <taxon>Cytophagales</taxon>
        <taxon>Cytophagaceae</taxon>
        <taxon>Siphonobacter</taxon>
    </lineage>
</organism>